<accession>A0A7T8B8R7</accession>
<keyword evidence="1" id="KW-0677">Repeat</keyword>
<dbReference type="PANTHER" id="PTHR24198">
    <property type="entry name" value="ANKYRIN REPEAT AND PROTEIN KINASE DOMAIN-CONTAINING PROTEIN"/>
    <property type="match status" value="1"/>
</dbReference>
<organism evidence="4 5">
    <name type="scientific">Breznakiella homolactica</name>
    <dbReference type="NCBI Taxonomy" id="2798577"/>
    <lineage>
        <taxon>Bacteria</taxon>
        <taxon>Pseudomonadati</taxon>
        <taxon>Spirochaetota</taxon>
        <taxon>Spirochaetia</taxon>
        <taxon>Spirochaetales</taxon>
        <taxon>Breznakiellaceae</taxon>
        <taxon>Breznakiella</taxon>
    </lineage>
</organism>
<dbReference type="SUPFAM" id="SSF48403">
    <property type="entry name" value="Ankyrin repeat"/>
    <property type="match status" value="2"/>
</dbReference>
<proteinExistence type="predicted"/>
<dbReference type="SMART" id="SM00248">
    <property type="entry name" value="ANK"/>
    <property type="match status" value="8"/>
</dbReference>
<dbReference type="InterPro" id="IPR002110">
    <property type="entry name" value="Ankyrin_rpt"/>
</dbReference>
<dbReference type="Pfam" id="PF12796">
    <property type="entry name" value="Ank_2"/>
    <property type="match status" value="2"/>
</dbReference>
<dbReference type="PANTHER" id="PTHR24198:SF165">
    <property type="entry name" value="ANKYRIN REPEAT-CONTAINING PROTEIN-RELATED"/>
    <property type="match status" value="1"/>
</dbReference>
<evidence type="ECO:0000256" key="1">
    <source>
        <dbReference type="ARBA" id="ARBA00022737"/>
    </source>
</evidence>
<name>A0A7T8B8R7_9SPIR</name>
<keyword evidence="5" id="KW-1185">Reference proteome</keyword>
<sequence>MEFNEIRFAYDGLRRGQKTYEEIHAMYKAMPDKTAAYHRGDTLLHTAAAFADAEAVQYLLEQGADANKENEDGKTPLWMLASFREIGPHLAPKSVYNSASALLGAGANAMKKDEDGNWIYLAAAKNGSGEFIQALGDKGVRITRADGSGNNGLHLLIESLYNPINNCRQAEERLKKDEESGAQEATLANDRRNYEEYKAVMEARLEAAFAGAKALLDAGVDPEDKNNMGETAHVLAQRRGTKKIAALMAGEITGDEEPSGGNAGGPSEAELRAAAGGMTIIQAAGKKDHDAIRALVQLGAGINEIGDIYGYGEGPALAMACRSCDYETVRLLLELGADPNLKAGNGTTPISWLSVSQAGNIQKIFQEDWPSKLIGAMVKGGMDINSSVNDKSDTFLTWALRDSTEMEMFLMKETLRWLAVNSAIVHGADVNRSNGAGQTPLMLASIGNPDRTMRMADEIQYLILENDGDVAARDKNGDTPLHYAARNGNEQTAKVMAENLFDFGDPKPDTVNNAGKTALDYATEKNNEALVKFLLSTM</sequence>
<evidence type="ECO:0000256" key="2">
    <source>
        <dbReference type="ARBA" id="ARBA00023043"/>
    </source>
</evidence>
<dbReference type="PROSITE" id="PS50088">
    <property type="entry name" value="ANK_REPEAT"/>
    <property type="match status" value="2"/>
</dbReference>
<evidence type="ECO:0000313" key="4">
    <source>
        <dbReference type="EMBL" id="QQO07596.1"/>
    </source>
</evidence>
<dbReference type="Pfam" id="PF00023">
    <property type="entry name" value="Ank"/>
    <property type="match status" value="1"/>
</dbReference>
<dbReference type="PROSITE" id="PS50297">
    <property type="entry name" value="ANK_REP_REGION"/>
    <property type="match status" value="2"/>
</dbReference>
<keyword evidence="2 3" id="KW-0040">ANK repeat</keyword>
<feature type="repeat" description="ANK" evidence="3">
    <location>
        <begin position="39"/>
        <end position="71"/>
    </location>
</feature>
<dbReference type="Proteomes" id="UP000595917">
    <property type="component" value="Chromosome"/>
</dbReference>
<dbReference type="Gene3D" id="1.25.40.20">
    <property type="entry name" value="Ankyrin repeat-containing domain"/>
    <property type="match status" value="3"/>
</dbReference>
<dbReference type="InterPro" id="IPR036770">
    <property type="entry name" value="Ankyrin_rpt-contain_sf"/>
</dbReference>
<evidence type="ECO:0000256" key="3">
    <source>
        <dbReference type="PROSITE-ProRule" id="PRU00023"/>
    </source>
</evidence>
<dbReference type="KEGG" id="bhc:JFL75_11630"/>
<dbReference type="EMBL" id="CP067089">
    <property type="protein sequence ID" value="QQO07596.1"/>
    <property type="molecule type" value="Genomic_DNA"/>
</dbReference>
<gene>
    <name evidence="4" type="ORF">JFL75_11630</name>
</gene>
<evidence type="ECO:0000313" key="5">
    <source>
        <dbReference type="Proteomes" id="UP000595917"/>
    </source>
</evidence>
<dbReference type="AlphaFoldDB" id="A0A7T8B8R7"/>
<feature type="repeat" description="ANK" evidence="3">
    <location>
        <begin position="476"/>
        <end position="504"/>
    </location>
</feature>
<dbReference type="RefSeq" id="WP_215624902.1">
    <property type="nucleotide sequence ID" value="NZ_CP067089.2"/>
</dbReference>
<reference evidence="4" key="1">
    <citation type="submission" date="2021-01" db="EMBL/GenBank/DDBJ databases">
        <title>Description of Breznakiella homolactica.</title>
        <authorList>
            <person name="Song Y."/>
            <person name="Brune A."/>
        </authorList>
    </citation>
    <scope>NUCLEOTIDE SEQUENCE</scope>
    <source>
        <strain evidence="4">RmG30</strain>
    </source>
</reference>
<protein>
    <submittedName>
        <fullName evidence="4">Ankyrin repeat domain-containing protein</fullName>
    </submittedName>
</protein>